<protein>
    <submittedName>
        <fullName evidence="1">Uncharacterized protein</fullName>
    </submittedName>
</protein>
<reference evidence="1" key="1">
    <citation type="journal article" date="2021" name="Proc. Natl. Acad. Sci. U.S.A.">
        <title>Global biogeography of chemosynthetic symbionts reveals both localized and globally distributed symbiont groups. .</title>
        <authorList>
            <person name="Osvatic J.T."/>
            <person name="Wilkins L.G.E."/>
            <person name="Leibrecht L."/>
            <person name="Leray M."/>
            <person name="Zauner S."/>
            <person name="Polzin J."/>
            <person name="Camacho Y."/>
            <person name="Gros O."/>
            <person name="van Gils J.A."/>
            <person name="Eisen J.A."/>
            <person name="Petersen J.M."/>
            <person name="Yuen B."/>
        </authorList>
    </citation>
    <scope>NUCLEOTIDE SEQUENCE</scope>
    <source>
        <strain evidence="1">MAGL173</strain>
    </source>
</reference>
<sequence>MREIIIELESENELIPILKGKVFHVTPTINFPLIEKSGAIIPNQNNEWRSLFGNSINGFFRLRGCVSLFDYRAYGTEDWEEHAYKCTPTQIFAQTDIISILVLSKDHYAKLESWINWKLEEKWSQRVVPHVEVGYPGKVKVEYLTEHLIVKLKNS</sequence>
<dbReference type="Proteomes" id="UP000886687">
    <property type="component" value="Unassembled WGS sequence"/>
</dbReference>
<comment type="caution">
    <text evidence="1">The sequence shown here is derived from an EMBL/GenBank/DDBJ whole genome shotgun (WGS) entry which is preliminary data.</text>
</comment>
<proteinExistence type="predicted"/>
<evidence type="ECO:0000313" key="2">
    <source>
        <dbReference type="Proteomes" id="UP000886687"/>
    </source>
</evidence>
<organism evidence="1 2">
    <name type="scientific">Candidatus Thiodiazotropha lotti</name>
    <dbReference type="NCBI Taxonomy" id="2792787"/>
    <lineage>
        <taxon>Bacteria</taxon>
        <taxon>Pseudomonadati</taxon>
        <taxon>Pseudomonadota</taxon>
        <taxon>Gammaproteobacteria</taxon>
        <taxon>Chromatiales</taxon>
        <taxon>Sedimenticolaceae</taxon>
        <taxon>Candidatus Thiodiazotropha</taxon>
    </lineage>
</organism>
<evidence type="ECO:0000313" key="1">
    <source>
        <dbReference type="EMBL" id="MCG7938116.1"/>
    </source>
</evidence>
<dbReference type="EMBL" id="JAEPDI010000001">
    <property type="protein sequence ID" value="MCG7938116.1"/>
    <property type="molecule type" value="Genomic_DNA"/>
</dbReference>
<name>A0A9E4MYW0_9GAMM</name>
<dbReference type="AlphaFoldDB" id="A0A9E4MYW0"/>
<accession>A0A9E4MYW0</accession>
<gene>
    <name evidence="1" type="ORF">JAZ04_04555</name>
</gene>